<dbReference type="EMBL" id="BNCO01000060">
    <property type="protein sequence ID" value="GIL63801.1"/>
    <property type="molecule type" value="Genomic_DNA"/>
</dbReference>
<keyword evidence="4" id="KW-1185">Reference proteome</keyword>
<gene>
    <name evidence="3" type="ORF">Vafri_17799</name>
</gene>
<comment type="caution">
    <text evidence="3">The sequence shown here is derived from an EMBL/GenBank/DDBJ whole genome shotgun (WGS) entry which is preliminary data.</text>
</comment>
<evidence type="ECO:0000256" key="1">
    <source>
        <dbReference type="SAM" id="MobiDB-lite"/>
    </source>
</evidence>
<evidence type="ECO:0000313" key="3">
    <source>
        <dbReference type="EMBL" id="GIL63801.1"/>
    </source>
</evidence>
<feature type="transmembrane region" description="Helical" evidence="2">
    <location>
        <begin position="121"/>
        <end position="139"/>
    </location>
</feature>
<keyword evidence="2" id="KW-0472">Membrane</keyword>
<sequence>MTSLRHKCLNFSKNKSQCSSLYALGPVSGRAIIYHRLRQSSYGQPCSSCPYRFCSPARGGVACSSQQNPRDTPEGKGDTTILLAMGALALAATATVGYPMVADQIEDLIYSADSLTGADGFGPADVVAGLLWGISLFFASPLQQLLLFLGKIETERPSDWMIMQLARGPLGLDILDVNEAPSCLTYIAAGICLVSGLAISVGLQAGLGDSIWALSTGTGACLAAGVYEVGRPKRLNLEEARQLDQQWRDFVGFAESRLVRSGRCHESEVAAALRRELPRYRSQEALSDGVLRDLIRNWHPDVDRTPNGYYRNLSLAARVNAFTGNLEGSPANTSNTNAAVGPAEMGPEEQLPPEEPVLMMTVAAMSTRDPSPAAIPAMTKAGDAP</sequence>
<keyword evidence="2" id="KW-0812">Transmembrane</keyword>
<feature type="region of interest" description="Disordered" evidence="1">
    <location>
        <begin position="325"/>
        <end position="351"/>
    </location>
</feature>
<evidence type="ECO:0000313" key="4">
    <source>
        <dbReference type="Proteomes" id="UP000747399"/>
    </source>
</evidence>
<organism evidence="3 4">
    <name type="scientific">Volvox africanus</name>
    <dbReference type="NCBI Taxonomy" id="51714"/>
    <lineage>
        <taxon>Eukaryota</taxon>
        <taxon>Viridiplantae</taxon>
        <taxon>Chlorophyta</taxon>
        <taxon>core chlorophytes</taxon>
        <taxon>Chlorophyceae</taxon>
        <taxon>CS clade</taxon>
        <taxon>Chlamydomonadales</taxon>
        <taxon>Volvocaceae</taxon>
        <taxon>Volvox</taxon>
    </lineage>
</organism>
<evidence type="ECO:0000256" key="2">
    <source>
        <dbReference type="SAM" id="Phobius"/>
    </source>
</evidence>
<name>A0A8J4F7U0_9CHLO</name>
<feature type="transmembrane region" description="Helical" evidence="2">
    <location>
        <begin position="183"/>
        <end position="205"/>
    </location>
</feature>
<dbReference type="Proteomes" id="UP000747399">
    <property type="component" value="Unassembled WGS sequence"/>
</dbReference>
<accession>A0A8J4F7U0</accession>
<proteinExistence type="predicted"/>
<dbReference type="AlphaFoldDB" id="A0A8J4F7U0"/>
<keyword evidence="2" id="KW-1133">Transmembrane helix</keyword>
<protein>
    <submittedName>
        <fullName evidence="3">Uncharacterized protein</fullName>
    </submittedName>
</protein>
<reference evidence="3" key="1">
    <citation type="journal article" date="2021" name="Proc. Natl. Acad. Sci. U.S.A.">
        <title>Three genomes in the algal genus Volvox reveal the fate of a haploid sex-determining region after a transition to homothallism.</title>
        <authorList>
            <person name="Yamamoto K."/>
            <person name="Hamaji T."/>
            <person name="Kawai-Toyooka H."/>
            <person name="Matsuzaki R."/>
            <person name="Takahashi F."/>
            <person name="Nishimura Y."/>
            <person name="Kawachi M."/>
            <person name="Noguchi H."/>
            <person name="Minakuchi Y."/>
            <person name="Umen J.G."/>
            <person name="Toyoda A."/>
            <person name="Nozaki H."/>
        </authorList>
    </citation>
    <scope>NUCLEOTIDE SEQUENCE</scope>
    <source>
        <strain evidence="3">NIES-3780</strain>
    </source>
</reference>
<feature type="transmembrane region" description="Helical" evidence="2">
    <location>
        <begin position="80"/>
        <end position="101"/>
    </location>
</feature>